<organism evidence="1 2">
    <name type="scientific">Anisodus tanguticus</name>
    <dbReference type="NCBI Taxonomy" id="243964"/>
    <lineage>
        <taxon>Eukaryota</taxon>
        <taxon>Viridiplantae</taxon>
        <taxon>Streptophyta</taxon>
        <taxon>Embryophyta</taxon>
        <taxon>Tracheophyta</taxon>
        <taxon>Spermatophyta</taxon>
        <taxon>Magnoliopsida</taxon>
        <taxon>eudicotyledons</taxon>
        <taxon>Gunneridae</taxon>
        <taxon>Pentapetalae</taxon>
        <taxon>asterids</taxon>
        <taxon>lamiids</taxon>
        <taxon>Solanales</taxon>
        <taxon>Solanaceae</taxon>
        <taxon>Solanoideae</taxon>
        <taxon>Hyoscyameae</taxon>
        <taxon>Anisodus</taxon>
    </lineage>
</organism>
<dbReference type="Proteomes" id="UP001291623">
    <property type="component" value="Unassembled WGS sequence"/>
</dbReference>
<sequence length="73" mass="8337">MELKDFIILIRGAVQRPIDYCGEASTDEVVDLVSNLYKQSYGGQDWGTSDDIETKTIHEPQRNKLLIHKQQST</sequence>
<protein>
    <submittedName>
        <fullName evidence="1">Uncharacterized protein</fullName>
    </submittedName>
</protein>
<dbReference type="EMBL" id="JAVYJV010000003">
    <property type="protein sequence ID" value="KAK4374208.1"/>
    <property type="molecule type" value="Genomic_DNA"/>
</dbReference>
<evidence type="ECO:0000313" key="2">
    <source>
        <dbReference type="Proteomes" id="UP001291623"/>
    </source>
</evidence>
<accession>A0AAE1SRD3</accession>
<comment type="caution">
    <text evidence="1">The sequence shown here is derived from an EMBL/GenBank/DDBJ whole genome shotgun (WGS) entry which is preliminary data.</text>
</comment>
<evidence type="ECO:0000313" key="1">
    <source>
        <dbReference type="EMBL" id="KAK4374208.1"/>
    </source>
</evidence>
<keyword evidence="2" id="KW-1185">Reference proteome</keyword>
<dbReference type="AlphaFoldDB" id="A0AAE1SRD3"/>
<gene>
    <name evidence="1" type="ORF">RND71_004885</name>
</gene>
<reference evidence="1" key="1">
    <citation type="submission" date="2023-12" db="EMBL/GenBank/DDBJ databases">
        <title>Genome assembly of Anisodus tanguticus.</title>
        <authorList>
            <person name="Wang Y.-J."/>
        </authorList>
    </citation>
    <scope>NUCLEOTIDE SEQUENCE</scope>
    <source>
        <strain evidence="1">KB-2021</strain>
        <tissue evidence="1">Leaf</tissue>
    </source>
</reference>
<name>A0AAE1SRD3_9SOLA</name>
<proteinExistence type="predicted"/>